<gene>
    <name evidence="1" type="primary">xerC_4</name>
    <name evidence="1" type="ORF">SSPH_04059</name>
</gene>
<evidence type="ECO:0000313" key="2">
    <source>
        <dbReference type="Proteomes" id="UP000245702"/>
    </source>
</evidence>
<evidence type="ECO:0000313" key="1">
    <source>
        <dbReference type="EMBL" id="CVK21372.1"/>
    </source>
</evidence>
<organism evidence="1 2">
    <name type="scientific">Sporomusa sphaeroides DSM 2875</name>
    <dbReference type="NCBI Taxonomy" id="1337886"/>
    <lineage>
        <taxon>Bacteria</taxon>
        <taxon>Bacillati</taxon>
        <taxon>Bacillota</taxon>
        <taxon>Negativicutes</taxon>
        <taxon>Selenomonadales</taxon>
        <taxon>Sporomusaceae</taxon>
        <taxon>Sporomusa</taxon>
    </lineage>
</organism>
<dbReference type="SUPFAM" id="SSF56349">
    <property type="entry name" value="DNA breaking-rejoining enzymes"/>
    <property type="match status" value="1"/>
</dbReference>
<dbReference type="Proteomes" id="UP000245702">
    <property type="component" value="Unassembled WGS sequence"/>
</dbReference>
<sequence length="127" mass="14330">MEARNNVSTGDLSLYISALNEKLEELNYSASAKNRMNSVWLVLMAYVTENAPTPYNEEFRQKFIRDIYGHCMGEKQSAFIVNRADLTVGDIRFVSPATVRIVGKGRKARIVPLLSGTEKLLQAYLKI</sequence>
<reference evidence="1 2" key="1">
    <citation type="submission" date="2016-01" db="EMBL/GenBank/DDBJ databases">
        <authorList>
            <person name="Brown R."/>
        </authorList>
    </citation>
    <scope>NUCLEOTIDE SEQUENCE [LARGE SCALE GENOMIC DNA]</scope>
    <source>
        <strain evidence="1">Sporomusa sphaeroides DSM 2875</strain>
    </source>
</reference>
<dbReference type="EMBL" id="FCOW01000033">
    <property type="protein sequence ID" value="CVK21372.1"/>
    <property type="molecule type" value="Genomic_DNA"/>
</dbReference>
<accession>A0ABP2CAP8</accession>
<comment type="caution">
    <text evidence="1">The sequence shown here is derived from an EMBL/GenBank/DDBJ whole genome shotgun (WGS) entry which is preliminary data.</text>
</comment>
<protein>
    <submittedName>
        <fullName evidence="1">Tyrosine recombinase XerC</fullName>
    </submittedName>
</protein>
<proteinExistence type="predicted"/>
<dbReference type="InterPro" id="IPR011010">
    <property type="entry name" value="DNA_brk_join_enz"/>
</dbReference>
<name>A0ABP2CAP8_9FIRM</name>
<keyword evidence="2" id="KW-1185">Reference proteome</keyword>
<dbReference type="RefSeq" id="WP_075755844.1">
    <property type="nucleotide sequence ID" value="NZ_CP146991.1"/>
</dbReference>